<dbReference type="EMBL" id="VSRR010040635">
    <property type="protein sequence ID" value="MPC75228.1"/>
    <property type="molecule type" value="Genomic_DNA"/>
</dbReference>
<evidence type="ECO:0000313" key="2">
    <source>
        <dbReference type="Proteomes" id="UP000324222"/>
    </source>
</evidence>
<organism evidence="1 2">
    <name type="scientific">Portunus trituberculatus</name>
    <name type="common">Swimming crab</name>
    <name type="synonym">Neptunus trituberculatus</name>
    <dbReference type="NCBI Taxonomy" id="210409"/>
    <lineage>
        <taxon>Eukaryota</taxon>
        <taxon>Metazoa</taxon>
        <taxon>Ecdysozoa</taxon>
        <taxon>Arthropoda</taxon>
        <taxon>Crustacea</taxon>
        <taxon>Multicrustacea</taxon>
        <taxon>Malacostraca</taxon>
        <taxon>Eumalacostraca</taxon>
        <taxon>Eucarida</taxon>
        <taxon>Decapoda</taxon>
        <taxon>Pleocyemata</taxon>
        <taxon>Brachyura</taxon>
        <taxon>Eubrachyura</taxon>
        <taxon>Portunoidea</taxon>
        <taxon>Portunidae</taxon>
        <taxon>Portuninae</taxon>
        <taxon>Portunus</taxon>
    </lineage>
</organism>
<protein>
    <submittedName>
        <fullName evidence="1">Uncharacterized protein</fullName>
    </submittedName>
</protein>
<proteinExistence type="predicted"/>
<accession>A0A5B7I2T3</accession>
<comment type="caution">
    <text evidence="1">The sequence shown here is derived from an EMBL/GenBank/DDBJ whole genome shotgun (WGS) entry which is preliminary data.</text>
</comment>
<sequence>MTTVGVKSTVFVTLAKFSLVITFPTSVFARQAGGLRVNSSSQQLRTLPLALCHLAPYKTWDTTLHCEYFRELSFFPTVRVIPSGGSRATYGFCPLQYVSLLTRIEQELQHKQGSDHGGPGGETVAPTTVFIAAHFCLVSSRADRCVASQVR</sequence>
<reference evidence="1 2" key="1">
    <citation type="submission" date="2019-05" db="EMBL/GenBank/DDBJ databases">
        <title>Another draft genome of Portunus trituberculatus and its Hox gene families provides insights of decapod evolution.</title>
        <authorList>
            <person name="Jeong J.-H."/>
            <person name="Song I."/>
            <person name="Kim S."/>
            <person name="Choi T."/>
            <person name="Kim D."/>
            <person name="Ryu S."/>
            <person name="Kim W."/>
        </authorList>
    </citation>
    <scope>NUCLEOTIDE SEQUENCE [LARGE SCALE GENOMIC DNA]</scope>
    <source>
        <tissue evidence="1">Muscle</tissue>
    </source>
</reference>
<dbReference type="Proteomes" id="UP000324222">
    <property type="component" value="Unassembled WGS sequence"/>
</dbReference>
<keyword evidence="2" id="KW-1185">Reference proteome</keyword>
<dbReference type="AlphaFoldDB" id="A0A5B7I2T3"/>
<gene>
    <name evidence="1" type="ORF">E2C01_069612</name>
</gene>
<name>A0A5B7I2T3_PORTR</name>
<evidence type="ECO:0000313" key="1">
    <source>
        <dbReference type="EMBL" id="MPC75228.1"/>
    </source>
</evidence>